<sequence>MTLIYGDLMDQARRPHCLLGCSRTLPLDQFRSRFRSGEVKTCQRCRDTDTRSKAKAKAQANTQAQALPRDPQPAPHSDQNKHPFCNEYPFENKRRFQNKHLIPLSPIKTVEASASLQASRLGFLRSGAFAWHHPIHCTHRYLYQVLYNSFSNNKKGHDKKNNNDKSSGQSKNKDSKDNKKQQNKKASKREDNVIFCKTVLL</sequence>
<name>A0A1V6NAW4_PENPO</name>
<feature type="region of interest" description="Disordered" evidence="1">
    <location>
        <begin position="153"/>
        <end position="190"/>
    </location>
</feature>
<dbReference type="EMBL" id="MDYM01000016">
    <property type="protein sequence ID" value="OQD61596.1"/>
    <property type="molecule type" value="Genomic_DNA"/>
</dbReference>
<feature type="compositionally biased region" description="Low complexity" evidence="1">
    <location>
        <begin position="57"/>
        <end position="66"/>
    </location>
</feature>
<gene>
    <name evidence="2" type="ORF">PENPOL_c016G04195</name>
</gene>
<evidence type="ECO:0000313" key="2">
    <source>
        <dbReference type="EMBL" id="OQD61596.1"/>
    </source>
</evidence>
<protein>
    <submittedName>
        <fullName evidence="2">Uncharacterized protein</fullName>
    </submittedName>
</protein>
<feature type="compositionally biased region" description="Basic and acidic residues" evidence="1">
    <location>
        <begin position="171"/>
        <end position="180"/>
    </location>
</feature>
<evidence type="ECO:0000313" key="3">
    <source>
        <dbReference type="Proteomes" id="UP000191408"/>
    </source>
</evidence>
<organism evidence="2 3">
    <name type="scientific">Penicillium polonicum</name>
    <dbReference type="NCBI Taxonomy" id="60169"/>
    <lineage>
        <taxon>Eukaryota</taxon>
        <taxon>Fungi</taxon>
        <taxon>Dikarya</taxon>
        <taxon>Ascomycota</taxon>
        <taxon>Pezizomycotina</taxon>
        <taxon>Eurotiomycetes</taxon>
        <taxon>Eurotiomycetidae</taxon>
        <taxon>Eurotiales</taxon>
        <taxon>Aspergillaceae</taxon>
        <taxon>Penicillium</taxon>
    </lineage>
</organism>
<keyword evidence="3" id="KW-1185">Reference proteome</keyword>
<reference evidence="3" key="1">
    <citation type="journal article" date="2017" name="Nat. Microbiol.">
        <title>Global analysis of biosynthetic gene clusters reveals vast potential of secondary metabolite production in Penicillium species.</title>
        <authorList>
            <person name="Nielsen J.C."/>
            <person name="Grijseels S."/>
            <person name="Prigent S."/>
            <person name="Ji B."/>
            <person name="Dainat J."/>
            <person name="Nielsen K.F."/>
            <person name="Frisvad J.C."/>
            <person name="Workman M."/>
            <person name="Nielsen J."/>
        </authorList>
    </citation>
    <scope>NUCLEOTIDE SEQUENCE [LARGE SCALE GENOMIC DNA]</scope>
    <source>
        <strain evidence="3">IBT 4502</strain>
    </source>
</reference>
<dbReference type="Proteomes" id="UP000191408">
    <property type="component" value="Unassembled WGS sequence"/>
</dbReference>
<comment type="caution">
    <text evidence="2">The sequence shown here is derived from an EMBL/GenBank/DDBJ whole genome shotgun (WGS) entry which is preliminary data.</text>
</comment>
<dbReference type="AlphaFoldDB" id="A0A1V6NAW4"/>
<proteinExistence type="predicted"/>
<accession>A0A1V6NAW4</accession>
<feature type="region of interest" description="Disordered" evidence="1">
    <location>
        <begin position="45"/>
        <end position="87"/>
    </location>
</feature>
<evidence type="ECO:0000256" key="1">
    <source>
        <dbReference type="SAM" id="MobiDB-lite"/>
    </source>
</evidence>